<evidence type="ECO:0000256" key="3">
    <source>
        <dbReference type="ARBA" id="ARBA00022679"/>
    </source>
</evidence>
<evidence type="ECO:0000313" key="10">
    <source>
        <dbReference type="Proteomes" id="UP000015525"/>
    </source>
</evidence>
<keyword evidence="4" id="KW-0812">Transmembrane</keyword>
<dbReference type="InterPro" id="IPR050256">
    <property type="entry name" value="Glycosyltransferase_2"/>
</dbReference>
<feature type="domain" description="Glycosyltransferase 2-like" evidence="8">
    <location>
        <begin position="13"/>
        <end position="64"/>
    </location>
</feature>
<evidence type="ECO:0000256" key="6">
    <source>
        <dbReference type="ARBA" id="ARBA00022989"/>
    </source>
</evidence>
<dbReference type="GO" id="GO:0009103">
    <property type="term" value="P:lipopolysaccharide biosynthetic process"/>
    <property type="evidence" value="ECO:0007669"/>
    <property type="project" value="UniProtKB-KW"/>
</dbReference>
<sequence>MNLQHRDTAPAISIVVPCFNEEESLTALVDRVSAVCHSAASGDHEIVLVNDGSRDGTWALIADLTLRISVQ</sequence>
<evidence type="ECO:0000256" key="7">
    <source>
        <dbReference type="ARBA" id="ARBA00023136"/>
    </source>
</evidence>
<dbReference type="PATRIC" id="fig|1329909.3.peg.2654"/>
<dbReference type="SUPFAM" id="SSF53448">
    <property type="entry name" value="Nucleotide-diphospho-sugar transferases"/>
    <property type="match status" value="1"/>
</dbReference>
<keyword evidence="7" id="KW-0472">Membrane</keyword>
<reference evidence="9 10" key="1">
    <citation type="journal article" date="2013" name="Genome Announc.">
        <title>Draft Genome Sequence of Sphingobium quisquiliarum Strain P25T, a Novel Hexachlorocyclohexane (HCH)-Degrading Bacterium Isolated from an HCH Dumpsite.</title>
        <authorList>
            <person name="Kumar Singh A."/>
            <person name="Sangwan N."/>
            <person name="Sharma A."/>
            <person name="Gupta V."/>
            <person name="Khurana J.P."/>
            <person name="Lal R."/>
        </authorList>
    </citation>
    <scope>NUCLEOTIDE SEQUENCE [LARGE SCALE GENOMIC DNA]</scope>
    <source>
        <strain evidence="9 10">P25</strain>
    </source>
</reference>
<name>T0GUV2_9SPHN</name>
<dbReference type="Gene3D" id="3.90.550.10">
    <property type="entry name" value="Spore Coat Polysaccharide Biosynthesis Protein SpsA, Chain A"/>
    <property type="match status" value="1"/>
</dbReference>
<evidence type="ECO:0000313" key="9">
    <source>
        <dbReference type="EMBL" id="EQB04467.1"/>
    </source>
</evidence>
<evidence type="ECO:0000256" key="4">
    <source>
        <dbReference type="ARBA" id="ARBA00022692"/>
    </source>
</evidence>
<protein>
    <recommendedName>
        <fullName evidence="8">Glycosyltransferase 2-like domain-containing protein</fullName>
    </recommendedName>
</protein>
<dbReference type="PANTHER" id="PTHR48090">
    <property type="entry name" value="UNDECAPRENYL-PHOSPHATE 4-DEOXY-4-FORMAMIDO-L-ARABINOSE TRANSFERASE-RELATED"/>
    <property type="match status" value="1"/>
</dbReference>
<evidence type="ECO:0000256" key="5">
    <source>
        <dbReference type="ARBA" id="ARBA00022985"/>
    </source>
</evidence>
<dbReference type="InterPro" id="IPR001173">
    <property type="entry name" value="Glyco_trans_2-like"/>
</dbReference>
<dbReference type="AlphaFoldDB" id="T0GUV2"/>
<dbReference type="PANTHER" id="PTHR48090:SF3">
    <property type="entry name" value="UNDECAPRENYL-PHOSPHATE 4-DEOXY-4-FORMAMIDO-L-ARABINOSE TRANSFERASE"/>
    <property type="match status" value="1"/>
</dbReference>
<dbReference type="GO" id="GO:0005886">
    <property type="term" value="C:plasma membrane"/>
    <property type="evidence" value="ECO:0007669"/>
    <property type="project" value="TreeGrafter"/>
</dbReference>
<keyword evidence="1" id="KW-1003">Cell membrane</keyword>
<keyword evidence="2" id="KW-0328">Glycosyltransferase</keyword>
<keyword evidence="10" id="KW-1185">Reference proteome</keyword>
<dbReference type="EMBL" id="ATHO01000128">
    <property type="protein sequence ID" value="EQB04467.1"/>
    <property type="molecule type" value="Genomic_DNA"/>
</dbReference>
<dbReference type="Proteomes" id="UP000015525">
    <property type="component" value="Unassembled WGS sequence"/>
</dbReference>
<keyword evidence="3" id="KW-0808">Transferase</keyword>
<keyword evidence="6" id="KW-1133">Transmembrane helix</keyword>
<dbReference type="Pfam" id="PF00535">
    <property type="entry name" value="Glycos_transf_2"/>
    <property type="match status" value="1"/>
</dbReference>
<evidence type="ECO:0000256" key="2">
    <source>
        <dbReference type="ARBA" id="ARBA00022676"/>
    </source>
</evidence>
<dbReference type="InterPro" id="IPR029044">
    <property type="entry name" value="Nucleotide-diphossugar_trans"/>
</dbReference>
<gene>
    <name evidence="9" type="ORF">L288_13825</name>
</gene>
<accession>T0GUV2</accession>
<evidence type="ECO:0000256" key="1">
    <source>
        <dbReference type="ARBA" id="ARBA00022475"/>
    </source>
</evidence>
<proteinExistence type="predicted"/>
<dbReference type="RefSeq" id="WP_021238889.1">
    <property type="nucleotide sequence ID" value="NZ_ATHO01000128.1"/>
</dbReference>
<keyword evidence="5" id="KW-0448">Lipopolysaccharide biosynthesis</keyword>
<dbReference type="GO" id="GO:0016757">
    <property type="term" value="F:glycosyltransferase activity"/>
    <property type="evidence" value="ECO:0007669"/>
    <property type="project" value="UniProtKB-KW"/>
</dbReference>
<comment type="caution">
    <text evidence="9">The sequence shown here is derived from an EMBL/GenBank/DDBJ whole genome shotgun (WGS) entry which is preliminary data.</text>
</comment>
<evidence type="ECO:0000259" key="8">
    <source>
        <dbReference type="Pfam" id="PF00535"/>
    </source>
</evidence>
<organism evidence="9 10">
    <name type="scientific">Sphingobium quisquiliarum P25</name>
    <dbReference type="NCBI Taxonomy" id="1329909"/>
    <lineage>
        <taxon>Bacteria</taxon>
        <taxon>Pseudomonadati</taxon>
        <taxon>Pseudomonadota</taxon>
        <taxon>Alphaproteobacteria</taxon>
        <taxon>Sphingomonadales</taxon>
        <taxon>Sphingomonadaceae</taxon>
        <taxon>Sphingobium</taxon>
    </lineage>
</organism>